<dbReference type="PRINTS" id="PR00298">
    <property type="entry name" value="CHAPERONIN60"/>
</dbReference>
<dbReference type="InterPro" id="IPR001844">
    <property type="entry name" value="Cpn60/GroEL"/>
</dbReference>
<dbReference type="NCBIfam" id="NF000592">
    <property type="entry name" value="PRK00013.1"/>
    <property type="match status" value="1"/>
</dbReference>
<dbReference type="AlphaFoldDB" id="A0A0S4ITK5"/>
<evidence type="ECO:0000256" key="3">
    <source>
        <dbReference type="ARBA" id="ARBA00023016"/>
    </source>
</evidence>
<reference evidence="8" key="1">
    <citation type="submission" date="2015-09" db="EMBL/GenBank/DDBJ databases">
        <authorList>
            <consortium name="Pathogen Informatics"/>
        </authorList>
    </citation>
    <scope>NUCLEOTIDE SEQUENCE [LARGE SCALE GENOMIC DNA]</scope>
    <source>
        <strain evidence="8">Lake Konstanz</strain>
    </source>
</reference>
<dbReference type="InterPro" id="IPR027413">
    <property type="entry name" value="GROEL-like_equatorial_sf"/>
</dbReference>
<keyword evidence="8" id="KW-1185">Reference proteome</keyword>
<name>A0A0S4ITK5_BODSA</name>
<dbReference type="SUPFAM" id="SSF48592">
    <property type="entry name" value="GroEL equatorial domain-like"/>
    <property type="match status" value="1"/>
</dbReference>
<evidence type="ECO:0000313" key="7">
    <source>
        <dbReference type="EMBL" id="CUF84931.1"/>
    </source>
</evidence>
<dbReference type="NCBIfam" id="NF009489">
    <property type="entry name" value="PRK12851.1"/>
    <property type="match status" value="1"/>
</dbReference>
<keyword evidence="2" id="KW-0809">Transit peptide</keyword>
<gene>
    <name evidence="7" type="ORF">BSAL_66385</name>
</gene>
<dbReference type="Gene3D" id="3.50.7.10">
    <property type="entry name" value="GroEL"/>
    <property type="match status" value="1"/>
</dbReference>
<comment type="similarity">
    <text evidence="1 6">Belongs to the chaperonin (HSP60) family.</text>
</comment>
<dbReference type="OMA" id="TEWMRYD"/>
<dbReference type="PANTHER" id="PTHR45633">
    <property type="entry name" value="60 KDA HEAT SHOCK PROTEIN, MITOCHONDRIAL"/>
    <property type="match status" value="1"/>
</dbReference>
<dbReference type="Pfam" id="PF00118">
    <property type="entry name" value="Cpn60_TCP1"/>
    <property type="match status" value="1"/>
</dbReference>
<evidence type="ECO:0000256" key="1">
    <source>
        <dbReference type="ARBA" id="ARBA00006607"/>
    </source>
</evidence>
<dbReference type="NCBIfam" id="NF009487">
    <property type="entry name" value="PRK12849.1"/>
    <property type="match status" value="1"/>
</dbReference>
<dbReference type="EMBL" id="CYKH01000420">
    <property type="protein sequence ID" value="CUF84931.1"/>
    <property type="molecule type" value="Genomic_DNA"/>
</dbReference>
<dbReference type="InterPro" id="IPR002423">
    <property type="entry name" value="Cpn60/GroEL/TCP-1"/>
</dbReference>
<dbReference type="NCBIfam" id="NF009488">
    <property type="entry name" value="PRK12850.1"/>
    <property type="match status" value="1"/>
</dbReference>
<evidence type="ECO:0000256" key="2">
    <source>
        <dbReference type="ARBA" id="ARBA00022946"/>
    </source>
</evidence>
<dbReference type="Gene3D" id="3.30.260.10">
    <property type="entry name" value="TCP-1-like chaperonin intermediate domain"/>
    <property type="match status" value="1"/>
</dbReference>
<protein>
    <submittedName>
        <fullName evidence="7">Heat shock protein 60, mitochondrial chaperonin, putative</fullName>
    </submittedName>
</protein>
<proteinExistence type="inferred from homology"/>
<keyword evidence="3 7" id="KW-0346">Stress response</keyword>
<dbReference type="GO" id="GO:0042026">
    <property type="term" value="P:protein refolding"/>
    <property type="evidence" value="ECO:0007669"/>
    <property type="project" value="InterPro"/>
</dbReference>
<dbReference type="VEuPathDB" id="TriTrypDB:BSAL_66385"/>
<dbReference type="SUPFAM" id="SSF52029">
    <property type="entry name" value="GroEL apical domain-like"/>
    <property type="match status" value="1"/>
</dbReference>
<evidence type="ECO:0000313" key="8">
    <source>
        <dbReference type="Proteomes" id="UP000051952"/>
    </source>
</evidence>
<dbReference type="Gene3D" id="1.10.560.10">
    <property type="entry name" value="GroEL-like equatorial domain"/>
    <property type="match status" value="1"/>
</dbReference>
<dbReference type="GO" id="GO:0140662">
    <property type="term" value="F:ATP-dependent protein folding chaperone"/>
    <property type="evidence" value="ECO:0007669"/>
    <property type="project" value="InterPro"/>
</dbReference>
<evidence type="ECO:0000256" key="4">
    <source>
        <dbReference type="ARBA" id="ARBA00023186"/>
    </source>
</evidence>
<organism evidence="7 8">
    <name type="scientific">Bodo saltans</name>
    <name type="common">Flagellated protozoan</name>
    <dbReference type="NCBI Taxonomy" id="75058"/>
    <lineage>
        <taxon>Eukaryota</taxon>
        <taxon>Discoba</taxon>
        <taxon>Euglenozoa</taxon>
        <taxon>Kinetoplastea</taxon>
        <taxon>Metakinetoplastina</taxon>
        <taxon>Eubodonida</taxon>
        <taxon>Bodonidae</taxon>
        <taxon>Bodo</taxon>
    </lineage>
</organism>
<dbReference type="GO" id="GO:0005524">
    <property type="term" value="F:ATP binding"/>
    <property type="evidence" value="ECO:0007669"/>
    <property type="project" value="InterPro"/>
</dbReference>
<comment type="function">
    <text evidence="5">Implicated in mitochondrial protein import and macromolecular assembly. May facilitate the correct folding of imported proteins. May also prevent misfolding and promote the refolding and proper assembly of unfolded polypeptides generated under stress conditions in the mitochondrial matrix.</text>
</comment>
<accession>A0A0S4ITK5</accession>
<dbReference type="SUPFAM" id="SSF54849">
    <property type="entry name" value="GroEL-intermediate domain like"/>
    <property type="match status" value="2"/>
</dbReference>
<evidence type="ECO:0000256" key="5">
    <source>
        <dbReference type="ARBA" id="ARBA00025467"/>
    </source>
</evidence>
<dbReference type="InterPro" id="IPR027410">
    <property type="entry name" value="TCP-1-like_intermed_sf"/>
</dbReference>
<dbReference type="Proteomes" id="UP000051952">
    <property type="component" value="Unassembled WGS sequence"/>
</dbReference>
<keyword evidence="4" id="KW-0143">Chaperone</keyword>
<dbReference type="OrthoDB" id="1733909at2759"/>
<evidence type="ECO:0000256" key="6">
    <source>
        <dbReference type="RuleBase" id="RU000418"/>
    </source>
</evidence>
<sequence length="688" mass="74199">MCFCPPVIQKKSVFPSHHSDKSPTLASLSHSCYLMTCVNSLVKPRPEFKKKILTIRCCRATKKKKGAHNNTEQPSYRHENKSRMESAASSIANARTALSLLMARLRRYCYDLKRIAVFDVNISPLNCDPNCISRRKNKFMFRRCSKRLLAASSIEAATRGKTIQFGGDARELMLNGIERIAKAVGVTLGPKGRNVIIRQPSGEPKITKDGVTVARSIEFENQFEDVGAKLIRQVAGKTNDVAGDGTTTATILAWSMFAEGYKSVATGANPMDLKRGIDVAVEEILKSLQQQRRPVENLAMLTNVATISANGDRPLGVLIASAVESVGSSGYIHVVDGSAGKTAWTKYDGWSTEHGFVRSALVTDAQELNANLLDCVVFVTEDAFTEIEDAITLLEAAKAQGKPLIIVAPQVSENVLQLLIANHTQSVVRSGVLSYESVSFGGDVQDIAAVCGCSVEKVESISRVNDPSCLLGAATKFSQTMDSTVISGAADVSAYVRHLQGKLERTMSEETKEVFQERISKLHRTFAVIRVGGRTAVEISESKDRVIDALNAARNALADGIVAGGGAALLHATKRLDTILAEDEDMPQDRRTGILIVRNAARLPMKLIANNAGVEGPVVVENVAEAESTALGYDAQNDAYVDMFEAGIIDPVKVVTSCVMDAASVAGLMITTEASVCDHTDVVLLPRD</sequence>
<dbReference type="InterPro" id="IPR027409">
    <property type="entry name" value="GroEL-like_apical_dom_sf"/>
</dbReference>